<reference evidence="7 8" key="1">
    <citation type="submission" date="2016-10" db="EMBL/GenBank/DDBJ databases">
        <authorList>
            <person name="de Groot N.N."/>
        </authorList>
    </citation>
    <scope>NUCLEOTIDE SEQUENCE [LARGE SCALE GENOMIC DNA]</scope>
    <source>
        <strain evidence="7 8">743A</strain>
    </source>
</reference>
<dbReference type="InterPro" id="IPR023095">
    <property type="entry name" value="Ade_MeTrfase_dom_2"/>
</dbReference>
<dbReference type="STRING" id="37658.SAMN05661086_03680"/>
<dbReference type="GO" id="GO:0043565">
    <property type="term" value="F:sequence-specific DNA binding"/>
    <property type="evidence" value="ECO:0007669"/>
    <property type="project" value="TreeGrafter"/>
</dbReference>
<accession>A0A1I6LZ90</accession>
<evidence type="ECO:0000256" key="5">
    <source>
        <dbReference type="ARBA" id="ARBA00022691"/>
    </source>
</evidence>
<dbReference type="RefSeq" id="WP_092564364.1">
    <property type="nucleotide sequence ID" value="NZ_FOYZ01000027.1"/>
</dbReference>
<dbReference type="PANTHER" id="PTHR30481">
    <property type="entry name" value="DNA ADENINE METHYLASE"/>
    <property type="match status" value="1"/>
</dbReference>
<dbReference type="InterPro" id="IPR029063">
    <property type="entry name" value="SAM-dependent_MTases_sf"/>
</dbReference>
<evidence type="ECO:0000313" key="7">
    <source>
        <dbReference type="EMBL" id="SFS08698.1"/>
    </source>
</evidence>
<evidence type="ECO:0000256" key="1">
    <source>
        <dbReference type="ARBA" id="ARBA00006594"/>
    </source>
</evidence>
<keyword evidence="3 7" id="KW-0489">Methyltransferase</keyword>
<dbReference type="GO" id="GO:0009307">
    <property type="term" value="P:DNA restriction-modification system"/>
    <property type="evidence" value="ECO:0007669"/>
    <property type="project" value="InterPro"/>
</dbReference>
<evidence type="ECO:0000256" key="2">
    <source>
        <dbReference type="ARBA" id="ARBA00011900"/>
    </source>
</evidence>
<evidence type="ECO:0000256" key="4">
    <source>
        <dbReference type="ARBA" id="ARBA00022679"/>
    </source>
</evidence>
<dbReference type="GO" id="GO:1904047">
    <property type="term" value="F:S-adenosyl-L-methionine binding"/>
    <property type="evidence" value="ECO:0007669"/>
    <property type="project" value="TreeGrafter"/>
</dbReference>
<dbReference type="OrthoDB" id="9805629at2"/>
<dbReference type="EMBL" id="FOYZ01000027">
    <property type="protein sequence ID" value="SFS08698.1"/>
    <property type="molecule type" value="Genomic_DNA"/>
</dbReference>
<comment type="similarity">
    <text evidence="1">Belongs to the N(4)/N(6)-methyltransferase family.</text>
</comment>
<dbReference type="NCBIfam" id="TIGR00571">
    <property type="entry name" value="dam"/>
    <property type="match status" value="1"/>
</dbReference>
<evidence type="ECO:0000313" key="8">
    <source>
        <dbReference type="Proteomes" id="UP000199659"/>
    </source>
</evidence>
<dbReference type="Proteomes" id="UP000199659">
    <property type="component" value="Unassembled WGS sequence"/>
</dbReference>
<dbReference type="PRINTS" id="PR00505">
    <property type="entry name" value="D12N6MTFRASE"/>
</dbReference>
<dbReference type="Gene3D" id="3.40.50.150">
    <property type="entry name" value="Vaccinia Virus protein VP39"/>
    <property type="match status" value="1"/>
</dbReference>
<dbReference type="Pfam" id="PF02086">
    <property type="entry name" value="MethyltransfD12"/>
    <property type="match status" value="2"/>
</dbReference>
<evidence type="ECO:0000256" key="6">
    <source>
        <dbReference type="ARBA" id="ARBA00047942"/>
    </source>
</evidence>
<dbReference type="InterPro" id="IPR012186">
    <property type="entry name" value="Ade-mod_methylase_MStsI"/>
</dbReference>
<dbReference type="Gene3D" id="1.10.1020.10">
    <property type="entry name" value="Adenine-specific Methyltransferase, Domain 2"/>
    <property type="match status" value="1"/>
</dbReference>
<protein>
    <recommendedName>
        <fullName evidence="2">site-specific DNA-methyltransferase (adenine-specific)</fullName>
        <ecNumber evidence="2">2.1.1.72</ecNumber>
    </recommendedName>
</protein>
<dbReference type="SUPFAM" id="SSF53335">
    <property type="entry name" value="S-adenosyl-L-methionine-dependent methyltransferases"/>
    <property type="match status" value="2"/>
</dbReference>
<keyword evidence="4 7" id="KW-0808">Transferase</keyword>
<dbReference type="InterPro" id="IPR012327">
    <property type="entry name" value="MeTrfase_D12"/>
</dbReference>
<comment type="catalytic activity">
    <reaction evidence="6">
        <text>a 2'-deoxyadenosine in DNA + S-adenosyl-L-methionine = an N(6)-methyl-2'-deoxyadenosine in DNA + S-adenosyl-L-homocysteine + H(+)</text>
        <dbReference type="Rhea" id="RHEA:15197"/>
        <dbReference type="Rhea" id="RHEA-COMP:12418"/>
        <dbReference type="Rhea" id="RHEA-COMP:12419"/>
        <dbReference type="ChEBI" id="CHEBI:15378"/>
        <dbReference type="ChEBI" id="CHEBI:57856"/>
        <dbReference type="ChEBI" id="CHEBI:59789"/>
        <dbReference type="ChEBI" id="CHEBI:90615"/>
        <dbReference type="ChEBI" id="CHEBI:90616"/>
        <dbReference type="EC" id="2.1.1.72"/>
    </reaction>
</comment>
<dbReference type="GO" id="GO:0032259">
    <property type="term" value="P:methylation"/>
    <property type="evidence" value="ECO:0007669"/>
    <property type="project" value="UniProtKB-KW"/>
</dbReference>
<evidence type="ECO:0000256" key="3">
    <source>
        <dbReference type="ARBA" id="ARBA00022603"/>
    </source>
</evidence>
<proteinExistence type="inferred from homology"/>
<dbReference type="GO" id="GO:0009007">
    <property type="term" value="F:site-specific DNA-methyltransferase (adenine-specific) activity"/>
    <property type="evidence" value="ECO:0007669"/>
    <property type="project" value="UniProtKB-EC"/>
</dbReference>
<keyword evidence="5" id="KW-0949">S-adenosyl-L-methionine</keyword>
<dbReference type="PANTHER" id="PTHR30481:SF3">
    <property type="entry name" value="DNA ADENINE METHYLASE"/>
    <property type="match status" value="1"/>
</dbReference>
<sequence>MRYLGSKTKLLNTIEDIIKKYDIQGYTFADLFAGTSCVGDYFKDRYKIQSNDFLYFSYVMSRAKLTNSKTPSFSNFTKEYKRNIFDWLNSLEFTVDSNYFIYNNYTPIGGRMFFTEDNGKKIDGIRIKIEDLYRDQIISENEYFFLLASLIESTTKVSNTSGTYEAFFKFWDSRATKDFIIEPLEMIQEELFAQNDIYNEETNNLVRRIEGDIAYIDPPYTVTQYVSAYHMLDTIAKYDSPDIKGVGGKRGRGNKNSLYAQRTKALQAFEDLFRQINYKHILVSYSNQGLVSIEDLVELTKLFAKDGKVYIESTDYREYQNHRSSNKSNGKSLNEVIIYFQKDMSLNKSPLNYSGSKDTLLPTIIKEIPPSVNTFVDVMGGAFNVGANIVATDCVVYNELNPFVYEIIEWLLKTDKTEIVETIEEGIAKYKLEKGEKEPFDKLRLDYNERDNSPLNLYLLHMYSFQNMIRFNGKHKFNTPIGVAGYSEDIKQRILNFKVKAKNLKMMNIDYTSINWSEYPSDTVFYFDPPYFITSAAYNDGKRGMKGWSADEEVELLNILSHIDILGYKFILSNVIHHKERTNHLLLKWVEEHGFRIVNIGTSGWRYAKSEVLIVNY</sequence>
<dbReference type="EC" id="2.1.1.72" evidence="2"/>
<gene>
    <name evidence="7" type="ORF">SAMN05661086_03680</name>
</gene>
<name>A0A1I6LZ90_9FIRM</name>
<dbReference type="GO" id="GO:0006298">
    <property type="term" value="P:mismatch repair"/>
    <property type="evidence" value="ECO:0007669"/>
    <property type="project" value="TreeGrafter"/>
</dbReference>
<keyword evidence="8" id="KW-1185">Reference proteome</keyword>
<dbReference type="AlphaFoldDB" id="A0A1I6LZ90"/>
<organism evidence="7 8">
    <name type="scientific">Anaeromicropila populeti</name>
    <dbReference type="NCBI Taxonomy" id="37658"/>
    <lineage>
        <taxon>Bacteria</taxon>
        <taxon>Bacillati</taxon>
        <taxon>Bacillota</taxon>
        <taxon>Clostridia</taxon>
        <taxon>Lachnospirales</taxon>
        <taxon>Lachnospiraceae</taxon>
        <taxon>Anaeromicropila</taxon>
    </lineage>
</organism>
<dbReference type="PIRSF" id="PIRSF036638">
    <property type="entry name" value="M_m6A_StsI"/>
    <property type="match status" value="1"/>
</dbReference>